<keyword evidence="3 7" id="KW-0808">Transferase</keyword>
<comment type="catalytic activity">
    <reaction evidence="5">
        <text>L-arginyl-[protein] + 2 S-adenosyl-L-methionine = N(omega),N(omega)-dimethyl-L-arginyl-[protein] + 2 S-adenosyl-L-homocysteine + 2 H(+)</text>
        <dbReference type="Rhea" id="RHEA:48096"/>
        <dbReference type="Rhea" id="RHEA-COMP:10532"/>
        <dbReference type="Rhea" id="RHEA-COMP:11991"/>
        <dbReference type="ChEBI" id="CHEBI:15378"/>
        <dbReference type="ChEBI" id="CHEBI:29965"/>
        <dbReference type="ChEBI" id="CHEBI:57856"/>
        <dbReference type="ChEBI" id="CHEBI:59789"/>
        <dbReference type="ChEBI" id="CHEBI:61897"/>
        <dbReference type="EC" id="2.1.1.319"/>
    </reaction>
    <physiologicalReaction direction="left-to-right" evidence="5">
        <dbReference type="Rhea" id="RHEA:48097"/>
    </physiologicalReaction>
</comment>
<comment type="catalytic activity">
    <reaction evidence="6">
        <text>L-arginyl-[protein] + S-adenosyl-L-methionine = N(omega)-methyl-L-arginyl-[protein] + S-adenosyl-L-homocysteine + H(+)</text>
        <dbReference type="Rhea" id="RHEA:48100"/>
        <dbReference type="Rhea" id="RHEA-COMP:10532"/>
        <dbReference type="Rhea" id="RHEA-COMP:11990"/>
        <dbReference type="ChEBI" id="CHEBI:15378"/>
        <dbReference type="ChEBI" id="CHEBI:29965"/>
        <dbReference type="ChEBI" id="CHEBI:57856"/>
        <dbReference type="ChEBI" id="CHEBI:59789"/>
        <dbReference type="ChEBI" id="CHEBI:65280"/>
    </reaction>
    <physiologicalReaction direction="left-to-right" evidence="6">
        <dbReference type="Rhea" id="RHEA:48101"/>
    </physiologicalReaction>
</comment>
<evidence type="ECO:0000259" key="8">
    <source>
        <dbReference type="Pfam" id="PF22528"/>
    </source>
</evidence>
<comment type="caution">
    <text evidence="9">The sequence shown here is derived from an EMBL/GenBank/DDBJ whole genome shotgun (WGS) entry which is preliminary data.</text>
</comment>
<dbReference type="PANTHER" id="PTHR11006:SF123">
    <property type="entry name" value="RIBOSOMAL PROTEIN ARGININE N-METHYLTRANSFERASE RMT3"/>
    <property type="match status" value="1"/>
</dbReference>
<dbReference type="FunFam" id="3.40.50.150:FF:000003">
    <property type="entry name" value="Blast:Protein arginine N-methyltransferase 1"/>
    <property type="match status" value="1"/>
</dbReference>
<evidence type="ECO:0000256" key="6">
    <source>
        <dbReference type="ARBA" id="ARBA00049303"/>
    </source>
</evidence>
<keyword evidence="10" id="KW-1185">Reference proteome</keyword>
<proteinExistence type="predicted"/>
<dbReference type="GO" id="GO:0032259">
    <property type="term" value="P:methylation"/>
    <property type="evidence" value="ECO:0007669"/>
    <property type="project" value="UniProtKB-KW"/>
</dbReference>
<name>A0A9P4K6V3_9PLEO</name>
<protein>
    <recommendedName>
        <fullName evidence="1">type I protein arginine methyltransferase</fullName>
        <ecNumber evidence="1">2.1.1.319</ecNumber>
    </recommendedName>
</protein>
<dbReference type="OrthoDB" id="7848332at2759"/>
<evidence type="ECO:0000256" key="3">
    <source>
        <dbReference type="ARBA" id="ARBA00022679"/>
    </source>
</evidence>
<reference evidence="10" key="1">
    <citation type="journal article" date="2020" name="Stud. Mycol.">
        <title>101 Dothideomycetes genomes: A test case for predicting lifestyles and emergence of pathogens.</title>
        <authorList>
            <person name="Haridas S."/>
            <person name="Albert R."/>
            <person name="Binder M."/>
            <person name="Bloem J."/>
            <person name="LaButti K."/>
            <person name="Salamov A."/>
            <person name="Andreopoulos B."/>
            <person name="Baker S."/>
            <person name="Barry K."/>
            <person name="Bills G."/>
            <person name="Bluhm B."/>
            <person name="Cannon C."/>
            <person name="Castanera R."/>
            <person name="Culley D."/>
            <person name="Daum C."/>
            <person name="Ezra D."/>
            <person name="Gonzalez J."/>
            <person name="Henrissat B."/>
            <person name="Kuo A."/>
            <person name="Liang C."/>
            <person name="Lipzen A."/>
            <person name="Lutzoni F."/>
            <person name="Magnuson J."/>
            <person name="Mondo S."/>
            <person name="Nolan M."/>
            <person name="Ohm R."/>
            <person name="Pangilinan J."/>
            <person name="Park H.-J."/>
            <person name="Ramirez L."/>
            <person name="Alfaro M."/>
            <person name="Sun H."/>
            <person name="Tritt A."/>
            <person name="Yoshinaga Y."/>
            <person name="Zwiers L.-H."/>
            <person name="Turgeon B."/>
            <person name="Goodwin S."/>
            <person name="Spatafora J."/>
            <person name="Crous P."/>
            <person name="Grigoriev I."/>
        </authorList>
    </citation>
    <scope>NUCLEOTIDE SEQUENCE [LARGE SCALE GENOMIC DNA]</scope>
    <source>
        <strain evidence="10">CBS 304.66</strain>
    </source>
</reference>
<dbReference type="Gene3D" id="2.70.160.11">
    <property type="entry name" value="Hnrnp arginine n-methyltransferase1"/>
    <property type="match status" value="1"/>
</dbReference>
<dbReference type="SUPFAM" id="SSF57667">
    <property type="entry name" value="beta-beta-alpha zinc fingers"/>
    <property type="match status" value="1"/>
</dbReference>
<dbReference type="Proteomes" id="UP000800093">
    <property type="component" value="Unassembled WGS sequence"/>
</dbReference>
<dbReference type="CDD" id="cd02440">
    <property type="entry name" value="AdoMet_MTases"/>
    <property type="match status" value="1"/>
</dbReference>
<dbReference type="PROSITE" id="PS51678">
    <property type="entry name" value="SAM_MT_PRMT"/>
    <property type="match status" value="1"/>
</dbReference>
<dbReference type="SUPFAM" id="SSF53335">
    <property type="entry name" value="S-adenosyl-L-methionine-dependent methyltransferases"/>
    <property type="match status" value="1"/>
</dbReference>
<evidence type="ECO:0000256" key="4">
    <source>
        <dbReference type="ARBA" id="ARBA00022691"/>
    </source>
</evidence>
<evidence type="ECO:0000313" key="10">
    <source>
        <dbReference type="Proteomes" id="UP000800093"/>
    </source>
</evidence>
<accession>A0A9P4K6V3</accession>
<evidence type="ECO:0000256" key="1">
    <source>
        <dbReference type="ARBA" id="ARBA00011925"/>
    </source>
</evidence>
<evidence type="ECO:0000313" key="9">
    <source>
        <dbReference type="EMBL" id="KAF2260539.1"/>
    </source>
</evidence>
<gene>
    <name evidence="9" type="ORF">CC78DRAFT_472654</name>
</gene>
<dbReference type="Gene3D" id="3.40.50.150">
    <property type="entry name" value="Vaccinia Virus protein VP39"/>
    <property type="match status" value="1"/>
</dbReference>
<evidence type="ECO:0000256" key="5">
    <source>
        <dbReference type="ARBA" id="ARBA00047384"/>
    </source>
</evidence>
<dbReference type="GO" id="GO:0005634">
    <property type="term" value="C:nucleus"/>
    <property type="evidence" value="ECO:0007669"/>
    <property type="project" value="TreeGrafter"/>
</dbReference>
<dbReference type="InterPro" id="IPR055135">
    <property type="entry name" value="PRMT_dom"/>
</dbReference>
<dbReference type="AlphaFoldDB" id="A0A9P4K6V3"/>
<dbReference type="Pfam" id="PF22528">
    <property type="entry name" value="PRMT_C"/>
    <property type="match status" value="1"/>
</dbReference>
<dbReference type="PANTHER" id="PTHR11006">
    <property type="entry name" value="PROTEIN ARGININE N-METHYLTRANSFERASE"/>
    <property type="match status" value="1"/>
</dbReference>
<evidence type="ECO:0000256" key="7">
    <source>
        <dbReference type="PROSITE-ProRule" id="PRU01015"/>
    </source>
</evidence>
<dbReference type="EC" id="2.1.1.319" evidence="1"/>
<dbReference type="InterPro" id="IPR036236">
    <property type="entry name" value="Znf_C2H2_sf"/>
</dbReference>
<feature type="domain" description="Protein arginine N-methyltransferase" evidence="8">
    <location>
        <begin position="302"/>
        <end position="480"/>
    </location>
</feature>
<dbReference type="Pfam" id="PF06325">
    <property type="entry name" value="PrmA"/>
    <property type="match status" value="1"/>
</dbReference>
<dbReference type="EMBL" id="ML986678">
    <property type="protein sequence ID" value="KAF2260539.1"/>
    <property type="molecule type" value="Genomic_DNA"/>
</dbReference>
<keyword evidence="4 7" id="KW-0949">S-adenosyl-L-methionine</keyword>
<keyword evidence="2 7" id="KW-0489">Methyltransferase</keyword>
<sequence length="501" mass="56269">MSSVGEVIDDIPEDDGPKLVCVFCHFEFLSVPPLLEHCLQGHSYDLEAKVREVGKTGDDLLMYKLVNFLRRATKLKEDPTTINVTREMLADENWMVPVLEDDALLYSLGDYVNVTTDEGQHPYTTYDDLMAARDNPGKTMFKGEQDQSRDDDYFDSYKHERIHREMIEDRVRTDAYRDFIEQYAHLFKDKVVMDVGCGTGILSLFCARVGAKKVYAIDNSSIAHFAQRNVEKNGYSDVVQVICAKVEDFIVEQSIGGRKSVDIIISEWMGYGLLFEGMLDSVIRARDLYLKDTGLIFPSHCSLLVSAIHAPDWTEKLQGKNFWKSVYGFDFSAMAELLGHNSEISVEDVPKECIEGSKPAVFRVLNISTVTIDELQFNAPFVLDFPTGLKSLDALVIWFDTFFLPPGALGSSHISLSELNAVDLVKESSLGISFSTGPQYTPTHWHQAVLLPDENTIHIGDNGQLRGEVVYARPSMDARGISVQVAAESGGRKLNMLRYLR</sequence>
<evidence type="ECO:0000256" key="2">
    <source>
        <dbReference type="ARBA" id="ARBA00022603"/>
    </source>
</evidence>
<dbReference type="InterPro" id="IPR029063">
    <property type="entry name" value="SAM-dependent_MTases_sf"/>
</dbReference>
<organism evidence="9 10">
    <name type="scientific">Lojkania enalia</name>
    <dbReference type="NCBI Taxonomy" id="147567"/>
    <lineage>
        <taxon>Eukaryota</taxon>
        <taxon>Fungi</taxon>
        <taxon>Dikarya</taxon>
        <taxon>Ascomycota</taxon>
        <taxon>Pezizomycotina</taxon>
        <taxon>Dothideomycetes</taxon>
        <taxon>Pleosporomycetidae</taxon>
        <taxon>Pleosporales</taxon>
        <taxon>Pleosporales incertae sedis</taxon>
        <taxon>Lojkania</taxon>
    </lineage>
</organism>
<dbReference type="InterPro" id="IPR025799">
    <property type="entry name" value="Arg_MeTrfase"/>
</dbReference>
<dbReference type="GO" id="GO:0035242">
    <property type="term" value="F:protein-arginine omega-N asymmetric methyltransferase activity"/>
    <property type="evidence" value="ECO:0007669"/>
    <property type="project" value="UniProtKB-EC"/>
</dbReference>
<dbReference type="GO" id="GO:0042054">
    <property type="term" value="F:histone methyltransferase activity"/>
    <property type="evidence" value="ECO:0007669"/>
    <property type="project" value="TreeGrafter"/>
</dbReference>